<feature type="transmembrane region" description="Helical" evidence="5">
    <location>
        <begin position="21"/>
        <end position="41"/>
    </location>
</feature>
<keyword evidence="8" id="KW-1185">Reference proteome</keyword>
<feature type="transmembrane region" description="Helical" evidence="5">
    <location>
        <begin position="335"/>
        <end position="358"/>
    </location>
</feature>
<accession>A0ABP6YLT5</accession>
<comment type="subcellular location">
    <subcellularLocation>
        <location evidence="1">Membrane</location>
        <topology evidence="1">Multi-pass membrane protein</topology>
    </subcellularLocation>
</comment>
<sequence>MSGIRAVRLLTTRELSTRFRARSFVVSTVVLLLLVLGYVLVQALLTDSGNRVALTGQAQGIGPRLQATGERIELVPVPSEQDGLERVRDGGVDALVSGSVSRLRITVKSTVDPELGTVLDGIVREQVLDAELSAAQLDPASIRQTVAAAHAEVRALEPPAPDPVPAVVVAVLLGLSLLGYGVLVAYEIADDKAARATEVLLTVVRPGHLLCAKVFGAGLAGLVHFVVLAVAGIAAAVVSGVLPGSASTPSILIWGVVWYLLGFPLYALLYAAAGALVSRREDTPSTAWPVCAVQTICFAAGLVLLAGAPDGDAIRVASLIPLLSPILMPARAATAAPWEVVTALLLTIAALGVTAWLGNRIHRNAVRRPGHRVRLGNAVRD</sequence>
<dbReference type="PANTHER" id="PTHR43471:SF3">
    <property type="entry name" value="ABC TRANSPORTER PERMEASE PROTEIN NATB"/>
    <property type="match status" value="1"/>
</dbReference>
<evidence type="ECO:0000256" key="1">
    <source>
        <dbReference type="ARBA" id="ARBA00004141"/>
    </source>
</evidence>
<keyword evidence="2 5" id="KW-0812">Transmembrane</keyword>
<dbReference type="EMBL" id="BAAAZN010000032">
    <property type="protein sequence ID" value="GAA3586193.1"/>
    <property type="molecule type" value="Genomic_DNA"/>
</dbReference>
<comment type="caution">
    <text evidence="7">The sequence shown here is derived from an EMBL/GenBank/DDBJ whole genome shotgun (WGS) entry which is preliminary data.</text>
</comment>
<feature type="transmembrane region" description="Helical" evidence="5">
    <location>
        <begin position="166"/>
        <end position="189"/>
    </location>
</feature>
<dbReference type="PANTHER" id="PTHR43471">
    <property type="entry name" value="ABC TRANSPORTER PERMEASE"/>
    <property type="match status" value="1"/>
</dbReference>
<dbReference type="RefSeq" id="WP_344869122.1">
    <property type="nucleotide sequence ID" value="NZ_BAAAZN010000032.1"/>
</dbReference>
<organism evidence="7 8">
    <name type="scientific">Amycolatopsis ultiminotia</name>
    <dbReference type="NCBI Taxonomy" id="543629"/>
    <lineage>
        <taxon>Bacteria</taxon>
        <taxon>Bacillati</taxon>
        <taxon>Actinomycetota</taxon>
        <taxon>Actinomycetes</taxon>
        <taxon>Pseudonocardiales</taxon>
        <taxon>Pseudonocardiaceae</taxon>
        <taxon>Amycolatopsis</taxon>
    </lineage>
</organism>
<name>A0ABP6YLT5_9PSEU</name>
<evidence type="ECO:0000259" key="6">
    <source>
        <dbReference type="Pfam" id="PF12698"/>
    </source>
</evidence>
<dbReference type="Pfam" id="PF12698">
    <property type="entry name" value="ABC2_membrane_3"/>
    <property type="match status" value="1"/>
</dbReference>
<dbReference type="InterPro" id="IPR013525">
    <property type="entry name" value="ABC2_TM"/>
</dbReference>
<feature type="transmembrane region" description="Helical" evidence="5">
    <location>
        <begin position="210"/>
        <end position="239"/>
    </location>
</feature>
<gene>
    <name evidence="7" type="ORF">GCM10022222_83510</name>
</gene>
<feature type="transmembrane region" description="Helical" evidence="5">
    <location>
        <begin position="288"/>
        <end position="308"/>
    </location>
</feature>
<evidence type="ECO:0000313" key="8">
    <source>
        <dbReference type="Proteomes" id="UP001500689"/>
    </source>
</evidence>
<feature type="domain" description="ABC-2 type transporter transmembrane" evidence="6">
    <location>
        <begin position="23"/>
        <end position="357"/>
    </location>
</feature>
<evidence type="ECO:0000256" key="2">
    <source>
        <dbReference type="ARBA" id="ARBA00022692"/>
    </source>
</evidence>
<keyword evidence="4 5" id="KW-0472">Membrane</keyword>
<evidence type="ECO:0000256" key="5">
    <source>
        <dbReference type="SAM" id="Phobius"/>
    </source>
</evidence>
<proteinExistence type="predicted"/>
<keyword evidence="3 5" id="KW-1133">Transmembrane helix</keyword>
<dbReference type="Proteomes" id="UP001500689">
    <property type="component" value="Unassembled WGS sequence"/>
</dbReference>
<evidence type="ECO:0000256" key="3">
    <source>
        <dbReference type="ARBA" id="ARBA00022989"/>
    </source>
</evidence>
<reference evidence="8" key="1">
    <citation type="journal article" date="2019" name="Int. J. Syst. Evol. Microbiol.">
        <title>The Global Catalogue of Microorganisms (GCM) 10K type strain sequencing project: providing services to taxonomists for standard genome sequencing and annotation.</title>
        <authorList>
            <consortium name="The Broad Institute Genomics Platform"/>
            <consortium name="The Broad Institute Genome Sequencing Center for Infectious Disease"/>
            <person name="Wu L."/>
            <person name="Ma J."/>
        </authorList>
    </citation>
    <scope>NUCLEOTIDE SEQUENCE [LARGE SCALE GENOMIC DNA]</scope>
    <source>
        <strain evidence="8">JCM 16898</strain>
    </source>
</reference>
<protein>
    <submittedName>
        <fullName evidence="7">ABC transporter permease</fullName>
    </submittedName>
</protein>
<evidence type="ECO:0000313" key="7">
    <source>
        <dbReference type="EMBL" id="GAA3586193.1"/>
    </source>
</evidence>
<feature type="transmembrane region" description="Helical" evidence="5">
    <location>
        <begin position="251"/>
        <end position="276"/>
    </location>
</feature>
<evidence type="ECO:0000256" key="4">
    <source>
        <dbReference type="ARBA" id="ARBA00023136"/>
    </source>
</evidence>